<dbReference type="EMBL" id="JAYKXN010000007">
    <property type="protein sequence ID" value="KAK7271708.1"/>
    <property type="molecule type" value="Genomic_DNA"/>
</dbReference>
<dbReference type="PANTHER" id="PTHR11662">
    <property type="entry name" value="SOLUTE CARRIER FAMILY 17"/>
    <property type="match status" value="1"/>
</dbReference>
<comment type="similarity">
    <text evidence="5">Belongs to the major facilitator superfamily. Sodium/anion cotransporter (TC 2.A.1.14) family.</text>
</comment>
<organism evidence="7 8">
    <name type="scientific">Clitoria ternatea</name>
    <name type="common">Butterfly pea</name>
    <dbReference type="NCBI Taxonomy" id="43366"/>
    <lineage>
        <taxon>Eukaryota</taxon>
        <taxon>Viridiplantae</taxon>
        <taxon>Streptophyta</taxon>
        <taxon>Embryophyta</taxon>
        <taxon>Tracheophyta</taxon>
        <taxon>Spermatophyta</taxon>
        <taxon>Magnoliopsida</taxon>
        <taxon>eudicotyledons</taxon>
        <taxon>Gunneridae</taxon>
        <taxon>Pentapetalae</taxon>
        <taxon>rosids</taxon>
        <taxon>fabids</taxon>
        <taxon>Fabales</taxon>
        <taxon>Fabaceae</taxon>
        <taxon>Papilionoideae</taxon>
        <taxon>50 kb inversion clade</taxon>
        <taxon>NPAAA clade</taxon>
        <taxon>indigoferoid/millettioid clade</taxon>
        <taxon>Phaseoleae</taxon>
        <taxon>Clitoria</taxon>
    </lineage>
</organism>
<evidence type="ECO:0000256" key="6">
    <source>
        <dbReference type="SAM" id="Phobius"/>
    </source>
</evidence>
<name>A0AAN9FDA8_CLITE</name>
<dbReference type="AlphaFoldDB" id="A0AAN9FDA8"/>
<evidence type="ECO:0000256" key="2">
    <source>
        <dbReference type="ARBA" id="ARBA00022692"/>
    </source>
</evidence>
<evidence type="ECO:0000256" key="5">
    <source>
        <dbReference type="ARBA" id="ARBA00024362"/>
    </source>
</evidence>
<dbReference type="InterPro" id="IPR050382">
    <property type="entry name" value="MFS_Na/Anion_cotransporter"/>
</dbReference>
<evidence type="ECO:0000256" key="4">
    <source>
        <dbReference type="ARBA" id="ARBA00023136"/>
    </source>
</evidence>
<feature type="transmembrane region" description="Helical" evidence="6">
    <location>
        <begin position="157"/>
        <end position="177"/>
    </location>
</feature>
<evidence type="ECO:0000256" key="3">
    <source>
        <dbReference type="ARBA" id="ARBA00022989"/>
    </source>
</evidence>
<protein>
    <submittedName>
        <fullName evidence="7">Uncharacterized protein</fullName>
    </submittedName>
</protein>
<dbReference type="PANTHER" id="PTHR11662:SF282">
    <property type="entry name" value="ANION TRANSPORTER 5-RELATED"/>
    <property type="match status" value="1"/>
</dbReference>
<dbReference type="Gene3D" id="1.20.1250.20">
    <property type="entry name" value="MFS general substrate transporter like domains"/>
    <property type="match status" value="1"/>
</dbReference>
<comment type="caution">
    <text evidence="7">The sequence shown here is derived from an EMBL/GenBank/DDBJ whole genome shotgun (WGS) entry which is preliminary data.</text>
</comment>
<evidence type="ECO:0000256" key="1">
    <source>
        <dbReference type="ARBA" id="ARBA00004141"/>
    </source>
</evidence>
<gene>
    <name evidence="7" type="ORF">RJT34_27829</name>
</gene>
<dbReference type="InterPro" id="IPR011701">
    <property type="entry name" value="MFS"/>
</dbReference>
<dbReference type="GO" id="GO:0016020">
    <property type="term" value="C:membrane"/>
    <property type="evidence" value="ECO:0007669"/>
    <property type="project" value="UniProtKB-SubCell"/>
</dbReference>
<dbReference type="Pfam" id="PF07690">
    <property type="entry name" value="MFS_1"/>
    <property type="match status" value="1"/>
</dbReference>
<keyword evidence="8" id="KW-1185">Reference proteome</keyword>
<evidence type="ECO:0000313" key="8">
    <source>
        <dbReference type="Proteomes" id="UP001359559"/>
    </source>
</evidence>
<sequence>MYLDTALDMLLLPSLIKFRGPQSVFLAEATLGAIWPLLWFKYASDPKESLSSSLPVNKKLDKKLVSTPEIPWLKILTSFPVWAIVVNNFTFHYALYVLMNWLPTYFELGLQLSLQDMGSSKTRRILSVTKTRKFLNTVGFLVASLALIVIPNFRTSGGAVFCSSVALGFLALGRAGFAVNHMDVAPRYAGIVMGVSNTAGTLAGIVGVDLTGKLLEAAKASDSDLSSPESWRCVSHSWIFMYV</sequence>
<dbReference type="GO" id="GO:0022857">
    <property type="term" value="F:transmembrane transporter activity"/>
    <property type="evidence" value="ECO:0007669"/>
    <property type="project" value="InterPro"/>
</dbReference>
<reference evidence="7 8" key="1">
    <citation type="submission" date="2024-01" db="EMBL/GenBank/DDBJ databases">
        <title>The genomes of 5 underutilized Papilionoideae crops provide insights into root nodulation and disease resistance.</title>
        <authorList>
            <person name="Yuan L."/>
        </authorList>
    </citation>
    <scope>NUCLEOTIDE SEQUENCE [LARGE SCALE GENOMIC DNA]</scope>
    <source>
        <strain evidence="7">LY-2023</strain>
        <tissue evidence="7">Leaf</tissue>
    </source>
</reference>
<dbReference type="SUPFAM" id="SSF103473">
    <property type="entry name" value="MFS general substrate transporter"/>
    <property type="match status" value="1"/>
</dbReference>
<dbReference type="InterPro" id="IPR036259">
    <property type="entry name" value="MFS_trans_sf"/>
</dbReference>
<keyword evidence="2 6" id="KW-0812">Transmembrane</keyword>
<evidence type="ECO:0000313" key="7">
    <source>
        <dbReference type="EMBL" id="KAK7271708.1"/>
    </source>
</evidence>
<keyword evidence="4 6" id="KW-0472">Membrane</keyword>
<comment type="subcellular location">
    <subcellularLocation>
        <location evidence="1">Membrane</location>
        <topology evidence="1">Multi-pass membrane protein</topology>
    </subcellularLocation>
</comment>
<keyword evidence="3 6" id="KW-1133">Transmembrane helix</keyword>
<dbReference type="Proteomes" id="UP001359559">
    <property type="component" value="Unassembled WGS sequence"/>
</dbReference>
<proteinExistence type="inferred from homology"/>
<feature type="transmembrane region" description="Helical" evidence="6">
    <location>
        <begin position="134"/>
        <end position="151"/>
    </location>
</feature>
<accession>A0AAN9FDA8</accession>